<dbReference type="EMBL" id="CAKKNE010000001">
    <property type="protein sequence ID" value="CAH0365627.1"/>
    <property type="molecule type" value="Genomic_DNA"/>
</dbReference>
<evidence type="ECO:0000256" key="1">
    <source>
        <dbReference type="SAM" id="MobiDB-lite"/>
    </source>
</evidence>
<feature type="domain" description="HTH myb-type" evidence="4">
    <location>
        <begin position="283"/>
        <end position="331"/>
    </location>
</feature>
<evidence type="ECO:0000259" key="2">
    <source>
        <dbReference type="PROSITE" id="PS50090"/>
    </source>
</evidence>
<dbReference type="AlphaFoldDB" id="A0A8J2SGG0"/>
<evidence type="ECO:0000259" key="4">
    <source>
        <dbReference type="PROSITE" id="PS51294"/>
    </source>
</evidence>
<organism evidence="5 6">
    <name type="scientific">Pelagomonas calceolata</name>
    <dbReference type="NCBI Taxonomy" id="35677"/>
    <lineage>
        <taxon>Eukaryota</taxon>
        <taxon>Sar</taxon>
        <taxon>Stramenopiles</taxon>
        <taxon>Ochrophyta</taxon>
        <taxon>Pelagophyceae</taxon>
        <taxon>Pelagomonadales</taxon>
        <taxon>Pelagomonadaceae</taxon>
        <taxon>Pelagomonas</taxon>
    </lineage>
</organism>
<name>A0A8J2SGG0_9STRA</name>
<dbReference type="Pfam" id="PF00855">
    <property type="entry name" value="PWWP"/>
    <property type="match status" value="1"/>
</dbReference>
<dbReference type="CDD" id="cd20404">
    <property type="entry name" value="Tudor_Agenet_AtEML-like"/>
    <property type="match status" value="1"/>
</dbReference>
<dbReference type="CDD" id="cd00167">
    <property type="entry name" value="SANT"/>
    <property type="match status" value="1"/>
</dbReference>
<evidence type="ECO:0000259" key="3">
    <source>
        <dbReference type="PROSITE" id="PS50812"/>
    </source>
</evidence>
<comment type="caution">
    <text evidence="5">The sequence shown here is derived from an EMBL/GenBank/DDBJ whole genome shotgun (WGS) entry which is preliminary data.</text>
</comment>
<dbReference type="PROSITE" id="PS51294">
    <property type="entry name" value="HTH_MYB"/>
    <property type="match status" value="1"/>
</dbReference>
<feature type="compositionally biased region" description="Polar residues" evidence="1">
    <location>
        <begin position="496"/>
        <end position="506"/>
    </location>
</feature>
<accession>A0A8J2SGG0</accession>
<evidence type="ECO:0000313" key="6">
    <source>
        <dbReference type="Proteomes" id="UP000789595"/>
    </source>
</evidence>
<dbReference type="Proteomes" id="UP000789595">
    <property type="component" value="Unassembled WGS sequence"/>
</dbReference>
<dbReference type="Pfam" id="PF00249">
    <property type="entry name" value="Myb_DNA-binding"/>
    <property type="match status" value="1"/>
</dbReference>
<dbReference type="SMART" id="SM00717">
    <property type="entry name" value="SANT"/>
    <property type="match status" value="1"/>
</dbReference>
<keyword evidence="6" id="KW-1185">Reference proteome</keyword>
<dbReference type="SUPFAM" id="SSF46689">
    <property type="entry name" value="Homeodomain-like"/>
    <property type="match status" value="1"/>
</dbReference>
<feature type="region of interest" description="Disordered" evidence="1">
    <location>
        <begin position="487"/>
        <end position="539"/>
    </location>
</feature>
<feature type="compositionally biased region" description="Pro residues" evidence="1">
    <location>
        <begin position="96"/>
        <end position="112"/>
    </location>
</feature>
<feature type="compositionally biased region" description="Acidic residues" evidence="1">
    <location>
        <begin position="200"/>
        <end position="211"/>
    </location>
</feature>
<gene>
    <name evidence="5" type="ORF">PECAL_1P20750</name>
</gene>
<dbReference type="PROSITE" id="PS50090">
    <property type="entry name" value="MYB_LIKE"/>
    <property type="match status" value="1"/>
</dbReference>
<dbReference type="Gene3D" id="1.10.10.60">
    <property type="entry name" value="Homeodomain-like"/>
    <property type="match status" value="1"/>
</dbReference>
<dbReference type="CDD" id="cd05162">
    <property type="entry name" value="PWWP"/>
    <property type="match status" value="1"/>
</dbReference>
<dbReference type="PROSITE" id="PS50812">
    <property type="entry name" value="PWWP"/>
    <property type="match status" value="1"/>
</dbReference>
<dbReference type="InterPro" id="IPR009057">
    <property type="entry name" value="Homeodomain-like_sf"/>
</dbReference>
<dbReference type="OrthoDB" id="21449at2759"/>
<dbReference type="SUPFAM" id="SSF63748">
    <property type="entry name" value="Tudor/PWWP/MBT"/>
    <property type="match status" value="1"/>
</dbReference>
<proteinExistence type="predicted"/>
<reference evidence="5" key="1">
    <citation type="submission" date="2021-11" db="EMBL/GenBank/DDBJ databases">
        <authorList>
            <consortium name="Genoscope - CEA"/>
            <person name="William W."/>
        </authorList>
    </citation>
    <scope>NUCLEOTIDE SEQUENCE</scope>
</reference>
<dbReference type="Gene3D" id="2.30.30.140">
    <property type="match status" value="2"/>
</dbReference>
<dbReference type="InterPro" id="IPR000313">
    <property type="entry name" value="PWWP_dom"/>
</dbReference>
<evidence type="ECO:0000313" key="5">
    <source>
        <dbReference type="EMBL" id="CAH0365627.1"/>
    </source>
</evidence>
<evidence type="ECO:0008006" key="7">
    <source>
        <dbReference type="Google" id="ProtNLM"/>
    </source>
</evidence>
<protein>
    <recommendedName>
        <fullName evidence="7">PWWP domain-containing protein</fullName>
    </recommendedName>
</protein>
<feature type="domain" description="PWWP" evidence="3">
    <location>
        <begin position="945"/>
        <end position="1015"/>
    </location>
</feature>
<dbReference type="InterPro" id="IPR017930">
    <property type="entry name" value="Myb_dom"/>
</dbReference>
<feature type="domain" description="Myb-like" evidence="2">
    <location>
        <begin position="283"/>
        <end position="327"/>
    </location>
</feature>
<feature type="region of interest" description="Disordered" evidence="1">
    <location>
        <begin position="93"/>
        <end position="231"/>
    </location>
</feature>
<feature type="region of interest" description="Disordered" evidence="1">
    <location>
        <begin position="258"/>
        <end position="283"/>
    </location>
</feature>
<feature type="region of interest" description="Disordered" evidence="1">
    <location>
        <begin position="403"/>
        <end position="453"/>
    </location>
</feature>
<feature type="compositionally biased region" description="Basic and acidic residues" evidence="1">
    <location>
        <begin position="433"/>
        <end position="453"/>
    </location>
</feature>
<sequence>MFAAPPPTQEHQPQSWTYEHRHRLTERVARLDAGSLRRVLVLVFGDANGFRPRDEFTIDFEGLDRAVCETLDAFLDDVTSDAAYKRARRAVGLPEAEPPAPELPPRPLPPRPRGLDPPVVVRVPRPPGFRPASSRRYSDPPAPLPGQSPVQRPTAPAVASLSPPSRTGSYSREGGLASEKPRHPARPASDDEAPPPPPIMEEESEEDDNESDGGAWEAPRPKPRVRPPPKISYSGRFPCPAGCGRAFDHAPAAIAHGKTCKDGNGTPPLPPKPAPHKPGRAPRWTDKEDAELVQLMDELGEDWEKIAERLKTNRTASAVEQRYTKIKEEEPVVVEAAQRTPMTWRCAWCACSDTGPGFRRKPGPDGPATLCDKCYQRMRRGETKESWGDRGEYDRRWPVDRKRSNRAKRRNPLPTDSPLHSSEEDEPPPPKPPKVDDGRGVELREKSGEWKFYKSQKDAAEAFPGLIQGDISRLINNPREVSRHIRERFEARNVGPKTTRQLNHPSQPKPVPKPRGAKVVKRDRSPSPDQNESAAYAPDPALAKALSALSPKDTDGKREVLERHGFSCTKKGDRWTYQRGSGRPVRCLATLQAELAAPPSKKIRVKEDTDVVVVEGSIRDIASAVDLGALPARCRVQAPEATKYRSCSVLAQERGLASSVGGWHRHLVLYDDKLSLQWVESTGSRPCKWRRGDATKSEREREADVARKLGPKACDDMMAWLCSLDVSDPLLHADPLVRNLLPKKCERLRDYGVTLRRVKERLAERDYDDAFEFSEDIRRVHETVLSVCSGKLPRSWDEDATISKNTDRETILHAAQVFRSAFESRWSSLLKRISAESLSEKRAINAWRQKPKRGKDAANYDKGAGAVGKVVEVYWEGEGEWFRGRLTRYRDADGKHRCDYEDGESEWLTLSENSVRFPDGDVVLSPTQQPRKVCEPINGFSCQKLGVLVWAKTGKYPWWPAETCLLSVDELTKHFPPNPLGQQRGDAKETTMVLYFGDVQMDAVDADHVAPYSIANPREREVPAPGLGPAVDHCHKRAEELEIEIDP</sequence>
<dbReference type="InterPro" id="IPR001005">
    <property type="entry name" value="SANT/Myb"/>
</dbReference>